<dbReference type="GO" id="GO:0009190">
    <property type="term" value="P:cyclic nucleotide biosynthetic process"/>
    <property type="evidence" value="ECO:0007669"/>
    <property type="project" value="InterPro"/>
</dbReference>
<dbReference type="EMBL" id="CP036291">
    <property type="protein sequence ID" value="QDU89838.1"/>
    <property type="molecule type" value="Genomic_DNA"/>
</dbReference>
<dbReference type="RefSeq" id="WP_145287131.1">
    <property type="nucleotide sequence ID" value="NZ_CP036291.1"/>
</dbReference>
<dbReference type="SUPFAM" id="SSF48452">
    <property type="entry name" value="TPR-like"/>
    <property type="match status" value="1"/>
</dbReference>
<protein>
    <submittedName>
        <fullName evidence="4">Adenylate cyclase 1</fullName>
        <ecNumber evidence="4">4.6.1.1</ecNumber>
    </submittedName>
</protein>
<evidence type="ECO:0000256" key="2">
    <source>
        <dbReference type="ARBA" id="ARBA00022840"/>
    </source>
</evidence>
<dbReference type="Gene3D" id="3.30.70.1230">
    <property type="entry name" value="Nucleotide cyclase"/>
    <property type="match status" value="2"/>
</dbReference>
<evidence type="ECO:0000313" key="4">
    <source>
        <dbReference type="EMBL" id="QDU89838.1"/>
    </source>
</evidence>
<dbReference type="InterPro" id="IPR019734">
    <property type="entry name" value="TPR_rpt"/>
</dbReference>
<dbReference type="GO" id="GO:0005737">
    <property type="term" value="C:cytoplasm"/>
    <property type="evidence" value="ECO:0007669"/>
    <property type="project" value="TreeGrafter"/>
</dbReference>
<proteinExistence type="predicted"/>
<dbReference type="GO" id="GO:0005524">
    <property type="term" value="F:ATP binding"/>
    <property type="evidence" value="ECO:0007669"/>
    <property type="project" value="UniProtKB-KW"/>
</dbReference>
<dbReference type="SUPFAM" id="SSF55073">
    <property type="entry name" value="Nucleotide cyclase"/>
    <property type="match status" value="2"/>
</dbReference>
<sequence length="1329" mass="144878">MDLRRRHLELFVPELAKRRVAERPGEALGGWTQTLDAAVVFADVSGFTRLAGRLTGLGAEGAEQLTQLLNTYYGALIDLVELHGGDVVRFAGDALMAVWPVPETAHDRPTLLADEVVRAAQCCLEIQARLTDFPVAEGVRLSLRVSVAAGELTACCLGGIDDNWQIALLGSPLEQLRIADARCPVGAVVASPQAADAAGDRLVGRRYEDGCLACDGVLAAPAPRPLEQREAAESAWDQLCKLVPQAVLARIDAGQGDWLADLMQVTAVFLRFSWPDSPGPPDAARMQSAMRLLQQSAAQCGGAVLQLTQEEKGTVGIVVFGLPPHAGEQRAARALSMIDRLGPALAEAGIRAGAGAASGQAFCGPLGSARRQQYTVMGNVMNLAARLMQHAHEETLCDEQTQQQAPARFGFEPLPPLRLKGFERAQGVFRLGADRRAPSLGPAAPRPLVGRGPEMALLRDALQAGRDNANAWVMVEGEPGVGKSELLRATQSHAIELGVTPFVGECSLIETSTAYFPWRQALSRMLGLDEESQTDARQAKLLEQLPADLHRLAPLLNPLLDLRLPETEIVKQLTGSTRAVNLHETLVALLTGVASRRGPLAILLDDMQWADWSSWEFTALALRRVKPLSIGLFLRTPQEPRPPAYGQWLAEPGLLRLRLDLLPVEQIAELAQDRLKVDRVTPRLAHFVFERSQGNPLFAEELISLLRSSNAVSTGDGVGDLVGDGPVGVPARVNDLITGRVNQLPPPERLTLQVASVVGRVFGRRVLSDVYPVRQDADCIPGYLGDLQQRDLVRPGTALPEPTMAFRHGTVQQVAYGQLPRRQRGALHRDIARWYEGSDQEPSSRYPLLAHHWGAGGELQHELKYLDLAGEQALRGGAGREAFELFEKARRRLADSQPHADPTRDARWARLMGEASFVLGDLEGARRYAEESLRLFGYPSPKTSTEIALSTAAQVAVQLGHRARGVRPRKSAEPLSGNNAKRLEAALASQRIAQICYFTNDIGVGVNRTLAALNHAEGVQESPVLAVSYASMSIIASLLRVDPLARLYANAAERVGHDVDDLPALAYTLAVVGMYWMGRGAWDRVERVSLEAIEISERLGDHRQLAESVTVLAMHDCFLAKYDQSRRHFERLRWLGEQAGNDLHRAWGHCGRGECLYRQGRLEGARSELNKALALLENRKDRTEELRAAGLLAIVHWRLGDAGAAERHAATVDRLIAESPHVTVSALEGIAGVAELRLGLWRRDPANRGARRAAVGSVGVVRRFAKVFPIGRPRAWRLRGAVARLEGRLGRAERCFRRSLAEAGRLGIELETRLTQAELDAGSEPAERR</sequence>
<evidence type="ECO:0000256" key="1">
    <source>
        <dbReference type="ARBA" id="ARBA00022741"/>
    </source>
</evidence>
<dbReference type="InterPro" id="IPR011990">
    <property type="entry name" value="TPR-like_helical_dom_sf"/>
</dbReference>
<dbReference type="InterPro" id="IPR029787">
    <property type="entry name" value="Nucleotide_cyclase"/>
</dbReference>
<feature type="domain" description="Guanylate cyclase" evidence="3">
    <location>
        <begin position="38"/>
        <end position="158"/>
    </location>
</feature>
<dbReference type="InterPro" id="IPR041664">
    <property type="entry name" value="AAA_16"/>
</dbReference>
<evidence type="ECO:0000313" key="5">
    <source>
        <dbReference type="Proteomes" id="UP000317429"/>
    </source>
</evidence>
<dbReference type="Pfam" id="PF00211">
    <property type="entry name" value="Guanylate_cyc"/>
    <property type="match status" value="1"/>
</dbReference>
<dbReference type="SUPFAM" id="SSF52540">
    <property type="entry name" value="P-loop containing nucleoside triphosphate hydrolases"/>
    <property type="match status" value="1"/>
</dbReference>
<dbReference type="PANTHER" id="PTHR16305:SF28">
    <property type="entry name" value="GUANYLATE CYCLASE DOMAIN-CONTAINING PROTEIN"/>
    <property type="match status" value="1"/>
</dbReference>
<dbReference type="GO" id="GO:0035556">
    <property type="term" value="P:intracellular signal transduction"/>
    <property type="evidence" value="ECO:0007669"/>
    <property type="project" value="InterPro"/>
</dbReference>
<dbReference type="KEGG" id="pnd:Pla175_32340"/>
<dbReference type="OrthoDB" id="190810at2"/>
<reference evidence="4 5" key="1">
    <citation type="submission" date="2019-02" db="EMBL/GenBank/DDBJ databases">
        <title>Deep-cultivation of Planctomycetes and their phenomic and genomic characterization uncovers novel biology.</title>
        <authorList>
            <person name="Wiegand S."/>
            <person name="Jogler M."/>
            <person name="Boedeker C."/>
            <person name="Pinto D."/>
            <person name="Vollmers J."/>
            <person name="Rivas-Marin E."/>
            <person name="Kohn T."/>
            <person name="Peeters S.H."/>
            <person name="Heuer A."/>
            <person name="Rast P."/>
            <person name="Oberbeckmann S."/>
            <person name="Bunk B."/>
            <person name="Jeske O."/>
            <person name="Meyerdierks A."/>
            <person name="Storesund J.E."/>
            <person name="Kallscheuer N."/>
            <person name="Luecker S."/>
            <person name="Lage O.M."/>
            <person name="Pohl T."/>
            <person name="Merkel B.J."/>
            <person name="Hornburger P."/>
            <person name="Mueller R.-W."/>
            <person name="Bruemmer F."/>
            <person name="Labrenz M."/>
            <person name="Spormann A.M."/>
            <person name="Op den Camp H."/>
            <person name="Overmann J."/>
            <person name="Amann R."/>
            <person name="Jetten M.S.M."/>
            <person name="Mascher T."/>
            <person name="Medema M.H."/>
            <person name="Devos D.P."/>
            <person name="Kaster A.-K."/>
            <person name="Ovreas L."/>
            <person name="Rohde M."/>
            <person name="Galperin M.Y."/>
            <person name="Jogler C."/>
        </authorList>
    </citation>
    <scope>NUCLEOTIDE SEQUENCE [LARGE SCALE GENOMIC DNA]</scope>
    <source>
        <strain evidence="4 5">Pla175</strain>
    </source>
</reference>
<gene>
    <name evidence="4" type="primary">cyaA_3</name>
    <name evidence="4" type="ORF">Pla175_32340</name>
</gene>
<dbReference type="SMART" id="SM00028">
    <property type="entry name" value="TPR"/>
    <property type="match status" value="3"/>
</dbReference>
<feature type="domain" description="Guanylate cyclase" evidence="3">
    <location>
        <begin position="313"/>
        <end position="388"/>
    </location>
</feature>
<dbReference type="Pfam" id="PF13191">
    <property type="entry name" value="AAA_16"/>
    <property type="match status" value="1"/>
</dbReference>
<organism evidence="4 5">
    <name type="scientific">Pirellulimonas nuda</name>
    <dbReference type="NCBI Taxonomy" id="2528009"/>
    <lineage>
        <taxon>Bacteria</taxon>
        <taxon>Pseudomonadati</taxon>
        <taxon>Planctomycetota</taxon>
        <taxon>Planctomycetia</taxon>
        <taxon>Pirellulales</taxon>
        <taxon>Lacipirellulaceae</taxon>
        <taxon>Pirellulimonas</taxon>
    </lineage>
</organism>
<keyword evidence="1" id="KW-0547">Nucleotide-binding</keyword>
<dbReference type="EC" id="4.6.1.1" evidence="4"/>
<dbReference type="Gene3D" id="1.25.40.10">
    <property type="entry name" value="Tetratricopeptide repeat domain"/>
    <property type="match status" value="1"/>
</dbReference>
<dbReference type="GO" id="GO:0004016">
    <property type="term" value="F:adenylate cyclase activity"/>
    <property type="evidence" value="ECO:0007669"/>
    <property type="project" value="UniProtKB-EC"/>
</dbReference>
<accession>A0A518DED3</accession>
<dbReference type="Proteomes" id="UP000317429">
    <property type="component" value="Chromosome"/>
</dbReference>
<evidence type="ECO:0000259" key="3">
    <source>
        <dbReference type="PROSITE" id="PS50125"/>
    </source>
</evidence>
<dbReference type="InterPro" id="IPR001054">
    <property type="entry name" value="A/G_cyclase"/>
</dbReference>
<dbReference type="CDD" id="cd07302">
    <property type="entry name" value="CHD"/>
    <property type="match status" value="1"/>
</dbReference>
<keyword evidence="2" id="KW-0067">ATP-binding</keyword>
<dbReference type="PROSITE" id="PS50125">
    <property type="entry name" value="GUANYLATE_CYCLASE_2"/>
    <property type="match status" value="2"/>
</dbReference>
<dbReference type="PANTHER" id="PTHR16305">
    <property type="entry name" value="TESTICULAR SOLUBLE ADENYLYL CYCLASE"/>
    <property type="match status" value="1"/>
</dbReference>
<keyword evidence="5" id="KW-1185">Reference proteome</keyword>
<dbReference type="InterPro" id="IPR027417">
    <property type="entry name" value="P-loop_NTPase"/>
</dbReference>
<keyword evidence="4" id="KW-0456">Lyase</keyword>
<name>A0A518DED3_9BACT</name>
<dbReference type="SMART" id="SM00044">
    <property type="entry name" value="CYCc"/>
    <property type="match status" value="1"/>
</dbReference>